<dbReference type="GO" id="GO:0004476">
    <property type="term" value="F:mannose-6-phosphate isomerase activity"/>
    <property type="evidence" value="ECO:0007669"/>
    <property type="project" value="InterPro"/>
</dbReference>
<keyword evidence="2 4" id="KW-0413">Isomerase</keyword>
<evidence type="ECO:0000313" key="4">
    <source>
        <dbReference type="EMBL" id="HEN27396.1"/>
    </source>
</evidence>
<evidence type="ECO:0000256" key="1">
    <source>
        <dbReference type="ARBA" id="ARBA00010523"/>
    </source>
</evidence>
<dbReference type="GO" id="GO:0097367">
    <property type="term" value="F:carbohydrate derivative binding"/>
    <property type="evidence" value="ECO:0007669"/>
    <property type="project" value="InterPro"/>
</dbReference>
<dbReference type="NCBIfam" id="NF006426">
    <property type="entry name" value="PRK08674.1-6"/>
    <property type="match status" value="1"/>
</dbReference>
<evidence type="ECO:0000256" key="2">
    <source>
        <dbReference type="ARBA" id="ARBA00023235"/>
    </source>
</evidence>
<dbReference type="PROSITE" id="PS51464">
    <property type="entry name" value="SIS"/>
    <property type="match status" value="1"/>
</dbReference>
<organism evidence="4">
    <name type="scientific">candidate division WOR-3 bacterium</name>
    <dbReference type="NCBI Taxonomy" id="2052148"/>
    <lineage>
        <taxon>Bacteria</taxon>
        <taxon>Bacteria division WOR-3</taxon>
    </lineage>
</organism>
<name>A0A7C2P2T2_UNCW3</name>
<dbReference type="InterPro" id="IPR019490">
    <property type="entry name" value="Glu6P/Mann6P_isomerase_C"/>
</dbReference>
<sequence>MRRFLGMEMLELIRSLPNQIEEALQYELPLLEMPKRIFICGMGGSAIAGDITKTLAKNSKIAIEVVRDYSLPSYATKGDLLIASSYSGDTEETISAFEDGKSKNLTLLAISSGGKLENLAQKYEVPHIKIPQGYPPRTALGYLLTPIVKVLKNLGIIDDKTFEDYIKLPKFLQSLQEEFEKENSLAIELASKYYRRIPVIYTSTALYPVALRWKAQINENSKAFCHTMEFPEMNHNEINGIKNPAGRCEDLWVTFLQDEEDHPRVKLRFEITKELIENSIQGYSIIESKGSNWVHRIFYLIYLGDYVSLYLAKFYKEDPIAIPRISELKRRLSQ</sequence>
<dbReference type="EMBL" id="DSOL01000047">
    <property type="protein sequence ID" value="HEN27396.1"/>
    <property type="molecule type" value="Genomic_DNA"/>
</dbReference>
<dbReference type="InterPro" id="IPR001347">
    <property type="entry name" value="SIS_dom"/>
</dbReference>
<dbReference type="InterPro" id="IPR035484">
    <property type="entry name" value="SIS_PGI/PMI_1"/>
</dbReference>
<dbReference type="SUPFAM" id="SSF53697">
    <property type="entry name" value="SIS domain"/>
    <property type="match status" value="1"/>
</dbReference>
<dbReference type="CDD" id="cd05017">
    <property type="entry name" value="SIS_PGI_PMI_1"/>
    <property type="match status" value="1"/>
</dbReference>
<dbReference type="InterPro" id="IPR046348">
    <property type="entry name" value="SIS_dom_sf"/>
</dbReference>
<dbReference type="NCBIfam" id="NF006423">
    <property type="entry name" value="PRK08674.1-2"/>
    <property type="match status" value="1"/>
</dbReference>
<gene>
    <name evidence="4" type="ORF">ENQ77_01765</name>
</gene>
<proteinExistence type="inferred from homology"/>
<dbReference type="Pfam" id="PF01380">
    <property type="entry name" value="SIS"/>
    <property type="match status" value="1"/>
</dbReference>
<accession>A0A7C2P2T2</accession>
<dbReference type="Pfam" id="PF10432">
    <property type="entry name" value="bact-PGI_C"/>
    <property type="match status" value="1"/>
</dbReference>
<dbReference type="AlphaFoldDB" id="A0A7C2P2T2"/>
<dbReference type="Gene3D" id="3.40.50.10490">
    <property type="entry name" value="Glucose-6-phosphate isomerase like protein, domain 1"/>
    <property type="match status" value="2"/>
</dbReference>
<protein>
    <submittedName>
        <fullName evidence="4">Bifunctional phosphoglucose/phosphomannose isomerase</fullName>
    </submittedName>
</protein>
<comment type="caution">
    <text evidence="4">The sequence shown here is derived from an EMBL/GenBank/DDBJ whole genome shotgun (WGS) entry which is preliminary data.</text>
</comment>
<dbReference type="NCBIfam" id="TIGR02128">
    <property type="entry name" value="G6PI_arch"/>
    <property type="match status" value="1"/>
</dbReference>
<reference evidence="4" key="1">
    <citation type="journal article" date="2020" name="mSystems">
        <title>Genome- and Community-Level Interaction Insights into Carbon Utilization and Element Cycling Functions of Hydrothermarchaeota in Hydrothermal Sediment.</title>
        <authorList>
            <person name="Zhou Z."/>
            <person name="Liu Y."/>
            <person name="Xu W."/>
            <person name="Pan J."/>
            <person name="Luo Z.H."/>
            <person name="Li M."/>
        </authorList>
    </citation>
    <scope>NUCLEOTIDE SEQUENCE [LARGE SCALE GENOMIC DNA]</scope>
    <source>
        <strain evidence="4">SpSt-34</strain>
    </source>
</reference>
<dbReference type="CDD" id="cd05637">
    <property type="entry name" value="SIS_PGI_PMI_2"/>
    <property type="match status" value="1"/>
</dbReference>
<dbReference type="GO" id="GO:1901135">
    <property type="term" value="P:carbohydrate derivative metabolic process"/>
    <property type="evidence" value="ECO:0007669"/>
    <property type="project" value="InterPro"/>
</dbReference>
<evidence type="ECO:0000259" key="3">
    <source>
        <dbReference type="PROSITE" id="PS51464"/>
    </source>
</evidence>
<feature type="domain" description="SIS" evidence="3">
    <location>
        <begin position="20"/>
        <end position="156"/>
    </location>
</feature>
<comment type="similarity">
    <text evidence="1">Belongs to the PGI/PMI family.</text>
</comment>
<dbReference type="GO" id="GO:0005975">
    <property type="term" value="P:carbohydrate metabolic process"/>
    <property type="evidence" value="ECO:0007669"/>
    <property type="project" value="InterPro"/>
</dbReference>
<dbReference type="GO" id="GO:0004347">
    <property type="term" value="F:glucose-6-phosphate isomerase activity"/>
    <property type="evidence" value="ECO:0007669"/>
    <property type="project" value="InterPro"/>
</dbReference>